<sequence length="34" mass="3998">MYGQKLACGQLKVHVSYWKDDFRKMSNHPRTASN</sequence>
<keyword evidence="2" id="KW-1185">Reference proteome</keyword>
<dbReference type="EMBL" id="JYDI01002125">
    <property type="protein sequence ID" value="KRY25757.1"/>
    <property type="molecule type" value="Genomic_DNA"/>
</dbReference>
<accession>A0A0V1AM80</accession>
<proteinExistence type="predicted"/>
<comment type="caution">
    <text evidence="1">The sequence shown here is derived from an EMBL/GenBank/DDBJ whole genome shotgun (WGS) entry which is preliminary data.</text>
</comment>
<name>A0A0V1AM80_TRIBR</name>
<dbReference type="Proteomes" id="UP000054653">
    <property type="component" value="Unassembled WGS sequence"/>
</dbReference>
<dbReference type="AlphaFoldDB" id="A0A0V1AM80"/>
<evidence type="ECO:0000313" key="1">
    <source>
        <dbReference type="EMBL" id="KRY25757.1"/>
    </source>
</evidence>
<reference evidence="1 2" key="1">
    <citation type="submission" date="2015-01" db="EMBL/GenBank/DDBJ databases">
        <title>Evolution of Trichinella species and genotypes.</title>
        <authorList>
            <person name="Korhonen P.K."/>
            <person name="Edoardo P."/>
            <person name="Giuseppe L.R."/>
            <person name="Gasser R.B."/>
        </authorList>
    </citation>
    <scope>NUCLEOTIDE SEQUENCE [LARGE SCALE GENOMIC DNA]</scope>
    <source>
        <strain evidence="1">ISS120</strain>
    </source>
</reference>
<organism evidence="1 2">
    <name type="scientific">Trichinella britovi</name>
    <name type="common">Parasitic roundworm</name>
    <dbReference type="NCBI Taxonomy" id="45882"/>
    <lineage>
        <taxon>Eukaryota</taxon>
        <taxon>Metazoa</taxon>
        <taxon>Ecdysozoa</taxon>
        <taxon>Nematoda</taxon>
        <taxon>Enoplea</taxon>
        <taxon>Dorylaimia</taxon>
        <taxon>Trichinellida</taxon>
        <taxon>Trichinellidae</taxon>
        <taxon>Trichinella</taxon>
    </lineage>
</organism>
<evidence type="ECO:0000313" key="2">
    <source>
        <dbReference type="Proteomes" id="UP000054653"/>
    </source>
</evidence>
<gene>
    <name evidence="1" type="ORF">T03_2967</name>
</gene>
<protein>
    <submittedName>
        <fullName evidence="1">Uncharacterized protein</fullName>
    </submittedName>
</protein>